<dbReference type="InterPro" id="IPR001680">
    <property type="entry name" value="WD40_rpt"/>
</dbReference>
<name>A0AA39L0F0_MICHY</name>
<dbReference type="GO" id="GO:0005815">
    <property type="term" value="C:microtubule organizing center"/>
    <property type="evidence" value="ECO:0007669"/>
    <property type="project" value="TreeGrafter"/>
</dbReference>
<evidence type="ECO:0000313" key="2">
    <source>
        <dbReference type="Proteomes" id="UP001168972"/>
    </source>
</evidence>
<keyword evidence="2" id="KW-1185">Reference proteome</keyword>
<comment type="caution">
    <text evidence="1">The sequence shown here is derived from an EMBL/GenBank/DDBJ whole genome shotgun (WGS) entry which is preliminary data.</text>
</comment>
<proteinExistence type="predicted"/>
<evidence type="ECO:0000313" key="1">
    <source>
        <dbReference type="EMBL" id="KAK0180357.1"/>
    </source>
</evidence>
<organism evidence="1 2">
    <name type="scientific">Microctonus hyperodae</name>
    <name type="common">Parasitoid wasp</name>
    <dbReference type="NCBI Taxonomy" id="165561"/>
    <lineage>
        <taxon>Eukaryota</taxon>
        <taxon>Metazoa</taxon>
        <taxon>Ecdysozoa</taxon>
        <taxon>Arthropoda</taxon>
        <taxon>Hexapoda</taxon>
        <taxon>Insecta</taxon>
        <taxon>Pterygota</taxon>
        <taxon>Neoptera</taxon>
        <taxon>Endopterygota</taxon>
        <taxon>Hymenoptera</taxon>
        <taxon>Apocrita</taxon>
        <taxon>Ichneumonoidea</taxon>
        <taxon>Braconidae</taxon>
        <taxon>Euphorinae</taxon>
        <taxon>Microctonus</taxon>
    </lineage>
</organism>
<dbReference type="Proteomes" id="UP001168972">
    <property type="component" value="Unassembled WGS sequence"/>
</dbReference>
<dbReference type="InterPro" id="IPR011659">
    <property type="entry name" value="WD40"/>
</dbReference>
<dbReference type="SUPFAM" id="SSF50978">
    <property type="entry name" value="WD40 repeat-like"/>
    <property type="match status" value="1"/>
</dbReference>
<dbReference type="EMBL" id="JAQQBR010000003">
    <property type="protein sequence ID" value="KAK0180357.1"/>
    <property type="molecule type" value="Genomic_DNA"/>
</dbReference>
<dbReference type="PANTHER" id="PTHR16220">
    <property type="entry name" value="WD REPEAT PROTEIN 8-RELATED"/>
    <property type="match status" value="1"/>
</dbReference>
<sequence length="459" mass="51957">MAVFRINKNLCAFSPSGFYFAHALQQELTVRNSKTLKSTQTFIFSNIIELIEWSPNGQYIFCANVKEAIVQIFSIQNPEWKCKLTAGSAGLEKITWVPDGKSLLITSDLNIHISIWTLADQNIVNIWNLKSSAANIALNGFRGRLAVVVTADGVDNVEIYKMDNWKLSRKLMCDKLYSIDGIRWSNNGELLAIWCATIGKSRLLIYSVVTDAHIGAFSGQDNVDNQSMATLKIGGFSREFIRGIEKIVFSPSGQLIAVAGYNETIVIINHITWSIILQLYCSPVIKEEHYLSRAFKEVNVDKKNSRNHSESRLIAEQNQRYLLDEINERPINIVIDAKQNNYEICIAAVDILEFSPCGKFLAIKHQLYPSTLWIWDLMSDSLDYILLKNSISGISWEPTKTRLLIFSESSIIVEWRTGHNPSYFESPQGMTVINGKWHPDGEIVALYGYNKTSVIRLKD</sequence>
<dbReference type="PANTHER" id="PTHR16220:SF0">
    <property type="entry name" value="WD REPEAT-CONTAINING PROTEIN WRAP73"/>
    <property type="match status" value="1"/>
</dbReference>
<protein>
    <submittedName>
        <fullName evidence="1">Uncharacterized protein</fullName>
    </submittedName>
</protein>
<dbReference type="AlphaFoldDB" id="A0AA39L0F0"/>
<reference evidence="1" key="1">
    <citation type="journal article" date="2023" name="bioRxiv">
        <title>Scaffold-level genome assemblies of two parasitoid biocontrol wasps reveal the parthenogenesis mechanism and an associated novel virus.</title>
        <authorList>
            <person name="Inwood S."/>
            <person name="Skelly J."/>
            <person name="Guhlin J."/>
            <person name="Harrop T."/>
            <person name="Goldson S."/>
            <person name="Dearden P."/>
        </authorList>
    </citation>
    <scope>NUCLEOTIDE SEQUENCE</scope>
    <source>
        <strain evidence="1">Lincoln</strain>
        <tissue evidence="1">Whole body</tissue>
    </source>
</reference>
<dbReference type="InterPro" id="IPR036322">
    <property type="entry name" value="WD40_repeat_dom_sf"/>
</dbReference>
<dbReference type="InterPro" id="IPR052778">
    <property type="entry name" value="Centrosome-WD_assoc"/>
</dbReference>
<reference evidence="1" key="2">
    <citation type="submission" date="2023-03" db="EMBL/GenBank/DDBJ databases">
        <authorList>
            <person name="Inwood S.N."/>
            <person name="Skelly J.G."/>
            <person name="Guhlin J."/>
            <person name="Harrop T.W.R."/>
            <person name="Goldson S.G."/>
            <person name="Dearden P.K."/>
        </authorList>
    </citation>
    <scope>NUCLEOTIDE SEQUENCE</scope>
    <source>
        <strain evidence="1">Lincoln</strain>
        <tissue evidence="1">Whole body</tissue>
    </source>
</reference>
<dbReference type="Pfam" id="PF07676">
    <property type="entry name" value="PD40"/>
    <property type="match status" value="1"/>
</dbReference>
<gene>
    <name evidence="1" type="ORF">PV327_006006</name>
</gene>
<dbReference type="SMART" id="SM00320">
    <property type="entry name" value="WD40"/>
    <property type="match status" value="3"/>
</dbReference>
<dbReference type="GO" id="GO:1990811">
    <property type="term" value="C:MWP complex"/>
    <property type="evidence" value="ECO:0007669"/>
    <property type="project" value="TreeGrafter"/>
</dbReference>
<dbReference type="InterPro" id="IPR015943">
    <property type="entry name" value="WD40/YVTN_repeat-like_dom_sf"/>
</dbReference>
<accession>A0AA39L0F0</accession>
<dbReference type="Gene3D" id="2.130.10.10">
    <property type="entry name" value="YVTN repeat-like/Quinoprotein amine dehydrogenase"/>
    <property type="match status" value="2"/>
</dbReference>